<feature type="transmembrane region" description="Helical" evidence="2">
    <location>
        <begin position="95"/>
        <end position="118"/>
    </location>
</feature>
<accession>A0A834GDH8</accession>
<evidence type="ECO:0000256" key="1">
    <source>
        <dbReference type="SAM" id="MobiDB-lite"/>
    </source>
</evidence>
<feature type="compositionally biased region" description="Basic and acidic residues" evidence="1">
    <location>
        <begin position="560"/>
        <end position="573"/>
    </location>
</feature>
<gene>
    <name evidence="3" type="ORF">RHSIM_Rhsim09G0129500</name>
</gene>
<feature type="region of interest" description="Disordered" evidence="1">
    <location>
        <begin position="551"/>
        <end position="598"/>
    </location>
</feature>
<dbReference type="Proteomes" id="UP000626092">
    <property type="component" value="Unassembled WGS sequence"/>
</dbReference>
<dbReference type="OrthoDB" id="9985979at2759"/>
<dbReference type="Pfam" id="PF05212">
    <property type="entry name" value="DUF707"/>
    <property type="match status" value="1"/>
</dbReference>
<name>A0A834GDH8_RHOSS</name>
<organism evidence="3 4">
    <name type="scientific">Rhododendron simsii</name>
    <name type="common">Sims's rhododendron</name>
    <dbReference type="NCBI Taxonomy" id="118357"/>
    <lineage>
        <taxon>Eukaryota</taxon>
        <taxon>Viridiplantae</taxon>
        <taxon>Streptophyta</taxon>
        <taxon>Embryophyta</taxon>
        <taxon>Tracheophyta</taxon>
        <taxon>Spermatophyta</taxon>
        <taxon>Magnoliopsida</taxon>
        <taxon>eudicotyledons</taxon>
        <taxon>Gunneridae</taxon>
        <taxon>Pentapetalae</taxon>
        <taxon>asterids</taxon>
        <taxon>Ericales</taxon>
        <taxon>Ericaceae</taxon>
        <taxon>Ericoideae</taxon>
        <taxon>Rhodoreae</taxon>
        <taxon>Rhododendron</taxon>
    </lineage>
</organism>
<keyword evidence="2" id="KW-0472">Membrane</keyword>
<evidence type="ECO:0000313" key="3">
    <source>
        <dbReference type="EMBL" id="KAF7131647.1"/>
    </source>
</evidence>
<dbReference type="PANTHER" id="PTHR31210">
    <property type="entry name" value="OS06G0731900 PROTEIN"/>
    <property type="match status" value="1"/>
</dbReference>
<keyword evidence="4" id="KW-1185">Reference proteome</keyword>
<sequence length="598" mass="67575">MLQKEEGVNVRRWLSWPTLAMKTRCSDVGKEVKKTKDGTCVSEPHLQSNWMENITMHIDLQSRRRYVLIFKGGGAIGHNTTKASLQADTNSTRSCLFCIFPTASLLCLLIFIGSAFLAQDDKESQCRPPGSESLPKDIVSNASNLQMRPLWGSPKKAKFPNLFCATVGIKQKDLVDKMVRKFLSSNFVVMLFHYDGVVDEWKDLKWSDLVIHISAVNQTKWWFAKRFLHPDIVAEYSYIFLWDEDLGVEDFQPKRFGNGISNTARRIVNHICSPSLLRRYLAIVKDEQLEISQPALDPDKSEVHHQITARERGSKVHRRIYKSRNGSDICHGNSTTPPCTGWIEIMAPVFSRAAWRCVWYMIQGDRTTNIGVVDSEYIVHYALPTLGDKIKALPKPHEINRRAEVRRQSYKDFMEFKTRWRKAAESDECWIDPYPQPAKQNIGATKAIAGLGGKSTEAKGPVWNVAVDGIATRGRQAVALGPTTASAQRTDLEAPPQTPPTTNLIHIHHHNPRLRRRRLHLRPMGNEFTDNHKLSPFDFLLGSVHPSVSMLSSPEDICLDSDRESRLSEDNDKAPVPADEANKRRTTGASAEDDAAML</sequence>
<dbReference type="AlphaFoldDB" id="A0A834GDH8"/>
<proteinExistence type="predicted"/>
<protein>
    <submittedName>
        <fullName evidence="3">Uncharacterized protein</fullName>
    </submittedName>
</protein>
<keyword evidence="2" id="KW-0812">Transmembrane</keyword>
<reference evidence="3" key="1">
    <citation type="submission" date="2019-11" db="EMBL/GenBank/DDBJ databases">
        <authorList>
            <person name="Liu Y."/>
            <person name="Hou J."/>
            <person name="Li T.-Q."/>
            <person name="Guan C.-H."/>
            <person name="Wu X."/>
            <person name="Wu H.-Z."/>
            <person name="Ling F."/>
            <person name="Zhang R."/>
            <person name="Shi X.-G."/>
            <person name="Ren J.-P."/>
            <person name="Chen E.-F."/>
            <person name="Sun J.-M."/>
        </authorList>
    </citation>
    <scope>NUCLEOTIDE SEQUENCE</scope>
    <source>
        <strain evidence="3">Adult_tree_wgs_1</strain>
        <tissue evidence="3">Leaves</tissue>
    </source>
</reference>
<dbReference type="InterPro" id="IPR007877">
    <property type="entry name" value="DUF707"/>
</dbReference>
<dbReference type="PANTHER" id="PTHR31210:SF74">
    <property type="entry name" value="LYSINE KETOGLUTARATE REDUCTASE TRANS-SPLICING-LIKE PROTEIN"/>
    <property type="match status" value="1"/>
</dbReference>
<keyword evidence="2" id="KW-1133">Transmembrane helix</keyword>
<evidence type="ECO:0000313" key="4">
    <source>
        <dbReference type="Proteomes" id="UP000626092"/>
    </source>
</evidence>
<dbReference type="EMBL" id="WJXA01000009">
    <property type="protein sequence ID" value="KAF7131647.1"/>
    <property type="molecule type" value="Genomic_DNA"/>
</dbReference>
<evidence type="ECO:0000256" key="2">
    <source>
        <dbReference type="SAM" id="Phobius"/>
    </source>
</evidence>
<comment type="caution">
    <text evidence="3">The sequence shown here is derived from an EMBL/GenBank/DDBJ whole genome shotgun (WGS) entry which is preliminary data.</text>
</comment>